<dbReference type="EMBL" id="ASQP01000469">
    <property type="protein sequence ID" value="OMI34424.1"/>
    <property type="molecule type" value="Genomic_DNA"/>
</dbReference>
<keyword evidence="2" id="KW-1185">Reference proteome</keyword>
<protein>
    <submittedName>
        <fullName evidence="1">Uncharacterized protein</fullName>
    </submittedName>
</protein>
<dbReference type="Proteomes" id="UP000186168">
    <property type="component" value="Unassembled WGS sequence"/>
</dbReference>
<dbReference type="GeneID" id="96746655"/>
<comment type="caution">
    <text evidence="1">The sequence shown here is derived from an EMBL/GenBank/DDBJ whole genome shotgun (WGS) entry which is preliminary data.</text>
</comment>
<reference evidence="1 2" key="1">
    <citation type="submission" date="2013-05" db="EMBL/GenBank/DDBJ databases">
        <title>Genome sequence of Streptomyces sparsogenes DSM 40356.</title>
        <authorList>
            <person name="Coyne S."/>
            <person name="Seebeck F.P."/>
        </authorList>
    </citation>
    <scope>NUCLEOTIDE SEQUENCE [LARGE SCALE GENOMIC DNA]</scope>
    <source>
        <strain evidence="1 2">DSM 40356</strain>
    </source>
</reference>
<accession>A0A1R1S808</accession>
<evidence type="ECO:0000313" key="1">
    <source>
        <dbReference type="EMBL" id="OMI34424.1"/>
    </source>
</evidence>
<proteinExistence type="predicted"/>
<dbReference type="AlphaFoldDB" id="A0A1R1S808"/>
<evidence type="ECO:0000313" key="2">
    <source>
        <dbReference type="Proteomes" id="UP000186168"/>
    </source>
</evidence>
<sequence length="131" mass="15187">MSRDFDLKFELYVALREQCGSRNDWPVGFNTARHLLCTIPLHDRELYRFLRCARQASTHLHERARLTSRLYQYSLVLALDSEHGFDDQDEGHVAAWHILLAIHGMLDQETFDKFVDCAISVLEPEREAVGA</sequence>
<dbReference type="RefSeq" id="WP_065966574.1">
    <property type="nucleotide sequence ID" value="NZ_ASQP01000469.1"/>
</dbReference>
<organism evidence="1 2">
    <name type="scientific">Streptomyces sparsogenes DSM 40356</name>
    <dbReference type="NCBI Taxonomy" id="1331668"/>
    <lineage>
        <taxon>Bacteria</taxon>
        <taxon>Bacillati</taxon>
        <taxon>Actinomycetota</taxon>
        <taxon>Actinomycetes</taxon>
        <taxon>Kitasatosporales</taxon>
        <taxon>Streptomycetaceae</taxon>
        <taxon>Streptomyces</taxon>
    </lineage>
</organism>
<gene>
    <name evidence="1" type="ORF">SPAR_36611</name>
</gene>
<name>A0A1R1S808_9ACTN</name>